<evidence type="ECO:0000313" key="5">
    <source>
        <dbReference type="Proteomes" id="UP000023566"/>
    </source>
</evidence>
<dbReference type="InterPro" id="IPR050624">
    <property type="entry name" value="HTH-type_Tx_Regulator"/>
</dbReference>
<dbReference type="Proteomes" id="UP000023566">
    <property type="component" value="Chromosome"/>
</dbReference>
<dbReference type="SUPFAM" id="SSF48498">
    <property type="entry name" value="Tetracyclin repressor-like, C-terminal domain"/>
    <property type="match status" value="1"/>
</dbReference>
<gene>
    <name evidence="4" type="ORF">H839_06549</name>
</gene>
<feature type="DNA-binding region" description="H-T-H motif" evidence="2">
    <location>
        <begin position="30"/>
        <end position="49"/>
    </location>
</feature>
<dbReference type="InterPro" id="IPR009057">
    <property type="entry name" value="Homeodomain-like_sf"/>
</dbReference>
<dbReference type="Gene3D" id="1.10.357.10">
    <property type="entry name" value="Tetracycline Repressor, domain 2"/>
    <property type="match status" value="1"/>
</dbReference>
<dbReference type="Pfam" id="PF00440">
    <property type="entry name" value="TetR_N"/>
    <property type="match status" value="1"/>
</dbReference>
<dbReference type="InterPro" id="IPR001647">
    <property type="entry name" value="HTH_TetR"/>
</dbReference>
<proteinExistence type="predicted"/>
<evidence type="ECO:0000256" key="1">
    <source>
        <dbReference type="ARBA" id="ARBA00023125"/>
    </source>
</evidence>
<dbReference type="GO" id="GO:0003677">
    <property type="term" value="F:DNA binding"/>
    <property type="evidence" value="ECO:0007669"/>
    <property type="project" value="UniProtKB-UniRule"/>
</dbReference>
<dbReference type="PANTHER" id="PTHR43479">
    <property type="entry name" value="ACREF/ENVCD OPERON REPRESSOR-RELATED"/>
    <property type="match status" value="1"/>
</dbReference>
<evidence type="ECO:0000259" key="3">
    <source>
        <dbReference type="PROSITE" id="PS50977"/>
    </source>
</evidence>
<dbReference type="PROSITE" id="PS50977">
    <property type="entry name" value="HTH_TETR_2"/>
    <property type="match status" value="1"/>
</dbReference>
<sequence length="196" mass="22230">MSRTKGEESKRKLLQAAEELFAKKGFQSTKISEIVANAGLTQAAFYLYFKSKEDIFQQMIQDFDQQLIDLSDAGKKAVEFFPNDIKSYVTNMFIQLFTVLGKNPNLTRIALQHATESDQIRKKIVEQIANNMSNNQRFGIVKEEIDTWVAAEAIVAVTERLVNRYLLTGEKTEKELGEQVAQMFLNGILNHSKSGD</sequence>
<comment type="caution">
    <text evidence="4">The sequence shown here is derived from an EMBL/GenBank/DDBJ whole genome shotgun (WGS) entry which is preliminary data.</text>
</comment>
<feature type="domain" description="HTH tetR-type" evidence="3">
    <location>
        <begin position="7"/>
        <end position="67"/>
    </location>
</feature>
<dbReference type="PRINTS" id="PR00455">
    <property type="entry name" value="HTHTETR"/>
</dbReference>
<reference evidence="4 5" key="1">
    <citation type="journal article" date="2014" name="Appl. Microbiol. Biotechnol.">
        <title>Transformable facultative thermophile Geobacillus stearothermophilus NUB3621 as a host strain for metabolic engineering.</title>
        <authorList>
            <person name="Blanchard K."/>
            <person name="Robic S."/>
            <person name="Matsumura I."/>
        </authorList>
    </citation>
    <scope>NUCLEOTIDE SEQUENCE [LARGE SCALE GENOMIC DNA]</scope>
    <source>
        <strain evidence="4 5">NUB3621</strain>
    </source>
</reference>
<dbReference type="InterPro" id="IPR036271">
    <property type="entry name" value="Tet_transcr_reg_TetR-rel_C_sf"/>
</dbReference>
<protein>
    <submittedName>
        <fullName evidence="4">TetR family transcriptional regulator</fullName>
    </submittedName>
</protein>
<evidence type="ECO:0000313" key="4">
    <source>
        <dbReference type="EMBL" id="EZP77277.1"/>
    </source>
</evidence>
<keyword evidence="1 2" id="KW-0238">DNA-binding</keyword>
<organism evidence="4 5">
    <name type="scientific">Parageobacillus genomosp. 1</name>
    <dbReference type="NCBI Taxonomy" id="1295642"/>
    <lineage>
        <taxon>Bacteria</taxon>
        <taxon>Bacillati</taxon>
        <taxon>Bacillota</taxon>
        <taxon>Bacilli</taxon>
        <taxon>Bacillales</taxon>
        <taxon>Anoxybacillaceae</taxon>
        <taxon>Parageobacillus</taxon>
    </lineage>
</organism>
<dbReference type="AlphaFoldDB" id="A0ABC9VFA2"/>
<keyword evidence="5" id="KW-1185">Reference proteome</keyword>
<dbReference type="EMBL" id="AOTZ01000004">
    <property type="protein sequence ID" value="EZP77277.1"/>
    <property type="molecule type" value="Genomic_DNA"/>
</dbReference>
<evidence type="ECO:0000256" key="2">
    <source>
        <dbReference type="PROSITE-ProRule" id="PRU00335"/>
    </source>
</evidence>
<dbReference type="RefSeq" id="WP_043904408.1">
    <property type="nucleotide sequence ID" value="NZ_CM002692.1"/>
</dbReference>
<dbReference type="PANTHER" id="PTHR43479:SF8">
    <property type="entry name" value="TRANSCRIPTIONAL REGULATOR, TETR FAMILY"/>
    <property type="match status" value="1"/>
</dbReference>
<dbReference type="SUPFAM" id="SSF46689">
    <property type="entry name" value="Homeodomain-like"/>
    <property type="match status" value="1"/>
</dbReference>
<name>A0ABC9VFA2_9BACL</name>
<accession>A0ABC9VFA2</accession>